<evidence type="ECO:0000313" key="2">
    <source>
        <dbReference type="Proteomes" id="UP001283361"/>
    </source>
</evidence>
<evidence type="ECO:0000313" key="1">
    <source>
        <dbReference type="EMBL" id="KAK3784595.1"/>
    </source>
</evidence>
<comment type="caution">
    <text evidence="1">The sequence shown here is derived from an EMBL/GenBank/DDBJ whole genome shotgun (WGS) entry which is preliminary data.</text>
</comment>
<sequence length="117" mass="12830">MEQLQNLLNHWKGNGEVVILESSCNPADSTMDSSIKLAKGTHETNTAGDDETNATGNDALVLETLVQASRSAVETFFSSQDSSIKLAEGTREMNTLQLVTTRRVQLVMMLLYLRLQG</sequence>
<dbReference type="AlphaFoldDB" id="A0AAE1AB03"/>
<dbReference type="Proteomes" id="UP001283361">
    <property type="component" value="Unassembled WGS sequence"/>
</dbReference>
<keyword evidence="2" id="KW-1185">Reference proteome</keyword>
<proteinExistence type="predicted"/>
<protein>
    <submittedName>
        <fullName evidence="1">Uncharacterized protein</fullName>
    </submittedName>
</protein>
<organism evidence="1 2">
    <name type="scientific">Elysia crispata</name>
    <name type="common">lettuce slug</name>
    <dbReference type="NCBI Taxonomy" id="231223"/>
    <lineage>
        <taxon>Eukaryota</taxon>
        <taxon>Metazoa</taxon>
        <taxon>Spiralia</taxon>
        <taxon>Lophotrochozoa</taxon>
        <taxon>Mollusca</taxon>
        <taxon>Gastropoda</taxon>
        <taxon>Heterobranchia</taxon>
        <taxon>Euthyneura</taxon>
        <taxon>Panpulmonata</taxon>
        <taxon>Sacoglossa</taxon>
        <taxon>Placobranchoidea</taxon>
        <taxon>Plakobranchidae</taxon>
        <taxon>Elysia</taxon>
    </lineage>
</organism>
<dbReference type="EMBL" id="JAWDGP010002226">
    <property type="protein sequence ID" value="KAK3784595.1"/>
    <property type="molecule type" value="Genomic_DNA"/>
</dbReference>
<reference evidence="1" key="1">
    <citation type="journal article" date="2023" name="G3 (Bethesda)">
        <title>A reference genome for the long-term kleptoplast-retaining sea slug Elysia crispata morphotype clarki.</title>
        <authorList>
            <person name="Eastman K.E."/>
            <person name="Pendleton A.L."/>
            <person name="Shaikh M.A."/>
            <person name="Suttiyut T."/>
            <person name="Ogas R."/>
            <person name="Tomko P."/>
            <person name="Gavelis G."/>
            <person name="Widhalm J.R."/>
            <person name="Wisecaver J.H."/>
        </authorList>
    </citation>
    <scope>NUCLEOTIDE SEQUENCE</scope>
    <source>
        <strain evidence="1">ECLA1</strain>
    </source>
</reference>
<accession>A0AAE1AB03</accession>
<name>A0AAE1AB03_9GAST</name>
<gene>
    <name evidence="1" type="ORF">RRG08_003403</name>
</gene>